<proteinExistence type="predicted"/>
<keyword evidence="2" id="KW-1185">Reference proteome</keyword>
<dbReference type="EMBL" id="PDLM01000008">
    <property type="protein sequence ID" value="RDW71199.1"/>
    <property type="molecule type" value="Genomic_DNA"/>
</dbReference>
<dbReference type="AlphaFoldDB" id="A0A3D8RAW6"/>
<organism evidence="1 2">
    <name type="scientific">Coleophoma cylindrospora</name>
    <dbReference type="NCBI Taxonomy" id="1849047"/>
    <lineage>
        <taxon>Eukaryota</taxon>
        <taxon>Fungi</taxon>
        <taxon>Dikarya</taxon>
        <taxon>Ascomycota</taxon>
        <taxon>Pezizomycotina</taxon>
        <taxon>Leotiomycetes</taxon>
        <taxon>Helotiales</taxon>
        <taxon>Dermateaceae</taxon>
        <taxon>Coleophoma</taxon>
    </lineage>
</organism>
<dbReference type="InterPro" id="IPR050587">
    <property type="entry name" value="GNT1/Glycosyltrans_8"/>
</dbReference>
<accession>A0A3D8RAW6</accession>
<evidence type="ECO:0000313" key="1">
    <source>
        <dbReference type="EMBL" id="RDW71199.1"/>
    </source>
</evidence>
<name>A0A3D8RAW6_9HELO</name>
<dbReference type="STRING" id="1849047.A0A3D8RAW6"/>
<dbReference type="SUPFAM" id="SSF53448">
    <property type="entry name" value="Nucleotide-diphospho-sugar transferases"/>
    <property type="match status" value="1"/>
</dbReference>
<gene>
    <name evidence="1" type="ORF">BP6252_07762</name>
</gene>
<dbReference type="OrthoDB" id="2014201at2759"/>
<evidence type="ECO:0000313" key="2">
    <source>
        <dbReference type="Proteomes" id="UP000256645"/>
    </source>
</evidence>
<dbReference type="InterPro" id="IPR029044">
    <property type="entry name" value="Nucleotide-diphossugar_trans"/>
</dbReference>
<dbReference type="PANTHER" id="PTHR11183">
    <property type="entry name" value="GLYCOGENIN SUBFAMILY MEMBER"/>
    <property type="match status" value="1"/>
</dbReference>
<comment type="caution">
    <text evidence="1">The sequence shown here is derived from an EMBL/GenBank/DDBJ whole genome shotgun (WGS) entry which is preliminary data.</text>
</comment>
<protein>
    <recommendedName>
        <fullName evidence="3">Glycosyltransferase family 8 protein</fullName>
    </recommendedName>
</protein>
<dbReference type="Gene3D" id="3.90.550.10">
    <property type="entry name" value="Spore Coat Polysaccharide Biosynthesis Protein SpsA, Chain A"/>
    <property type="match status" value="1"/>
</dbReference>
<sequence length="451" mass="51364">MEFFHPSSLVIHTDITSDSSWKHTSQFGSFRRLSRVSSGVLGEPGSQLQAISSKHQHNGRSVHTNSMAGVRSYSRRIRRALSTPAAQLTIVLLFLLLGIRIVLRNNWDADEIAPPIAAARPSKKVDDPNIDWSRFKYVQYVTTPEYLCNAVMIWSQIEEIGSRANRIMLYPSNWDLDAVNPVDLQPTPIARMLEEAASKYFVQLYPVEVLNRSQSSEATWADSYTKLLAFNLTEFDRVLTLDSDSVVRGNLDELFLLPPAPIAMPYVWWGQPAGWRYSSQLMLITPSAAEFARIETAIASAKDDEYDMDIVNKLYKDQILHIPQNPYDLLSGEFRRATHDQYLGSTSAAWDPEKALSEAKFLHFSDWPVPKPWIRAPQDLLNKYMPRCRKSMAGFGASDCRDREIWLRLYLDFALKRKEVCGKGFELQSKELPPNSIMADGKWFHPDQIGT</sequence>
<dbReference type="Proteomes" id="UP000256645">
    <property type="component" value="Unassembled WGS sequence"/>
</dbReference>
<reference evidence="1 2" key="1">
    <citation type="journal article" date="2018" name="IMA Fungus">
        <title>IMA Genome-F 9: Draft genome sequence of Annulohypoxylon stygium, Aspergillus mulundensis, Berkeleyomyces basicola (syn. Thielaviopsis basicola), Ceratocystis smalleyi, two Cercospora beticola strains, Coleophoma cylindrospora, Fusarium fracticaudum, Phialophora cf. hyalina, and Morchella septimelata.</title>
        <authorList>
            <person name="Wingfield B.D."/>
            <person name="Bills G.F."/>
            <person name="Dong Y."/>
            <person name="Huang W."/>
            <person name="Nel W.J."/>
            <person name="Swalarsk-Parry B.S."/>
            <person name="Vaghefi N."/>
            <person name="Wilken P.M."/>
            <person name="An Z."/>
            <person name="de Beer Z.W."/>
            <person name="De Vos L."/>
            <person name="Chen L."/>
            <person name="Duong T.A."/>
            <person name="Gao Y."/>
            <person name="Hammerbacher A."/>
            <person name="Kikkert J.R."/>
            <person name="Li Y."/>
            <person name="Li H."/>
            <person name="Li K."/>
            <person name="Li Q."/>
            <person name="Liu X."/>
            <person name="Ma X."/>
            <person name="Naidoo K."/>
            <person name="Pethybridge S.J."/>
            <person name="Sun J."/>
            <person name="Steenkamp E.T."/>
            <person name="van der Nest M.A."/>
            <person name="van Wyk S."/>
            <person name="Wingfield M.J."/>
            <person name="Xiong C."/>
            <person name="Yue Q."/>
            <person name="Zhang X."/>
        </authorList>
    </citation>
    <scope>NUCLEOTIDE SEQUENCE [LARGE SCALE GENOMIC DNA]</scope>
    <source>
        <strain evidence="1 2">BP6252</strain>
    </source>
</reference>
<evidence type="ECO:0008006" key="3">
    <source>
        <dbReference type="Google" id="ProtNLM"/>
    </source>
</evidence>